<feature type="transmembrane region" description="Helical" evidence="2">
    <location>
        <begin position="207"/>
        <end position="227"/>
    </location>
</feature>
<dbReference type="InterPro" id="IPR050879">
    <property type="entry name" value="Acyltransferase_3"/>
</dbReference>
<sequence>MGSASASGTGNPGAGNRVGQIDSLRCFAMSAVVAQHCGLLPLGWTGVWLFFVISGYVVTCTVVGRSSDQPPARRLASFFRRRIMRIVPVYYAYVLAGVLVSVGSAATFARYDLAALLGFFHNIAMGEGRGLLADWPVSHLWTISVEMQFYLVYGTALILAPRRAVVYLLFAALLVAPAARLSASWWFAGLGLDSETSAFRIYSGPFLHIDAFAAGGLLAFAAYNATLTRLSRPLAVWGFAALLLYCVSYFVLNRLAGAHGLDTLRNIVSGVLWGQYREVFVYSAVAAPAAGLVALAATNDPWVSWLLRHRLLQRVGEISYGAYIFHVLGIAAAAYLLGLFVDLSAHPVTGRLALFALSYTATIAAAELSFRTFEARFLNKRARAVPAPGKKVESGEAGPRRPVTSQGHPHRTTEAWQADAPPAASDLPHTPLSWRR</sequence>
<keyword evidence="2" id="KW-0812">Transmembrane</keyword>
<dbReference type="EC" id="2.3.-.-" evidence="4"/>
<feature type="domain" description="Acyltransferase 3" evidence="3">
    <location>
        <begin position="20"/>
        <end position="364"/>
    </location>
</feature>
<feature type="transmembrane region" description="Helical" evidence="2">
    <location>
        <begin position="48"/>
        <end position="67"/>
    </location>
</feature>
<evidence type="ECO:0000313" key="5">
    <source>
        <dbReference type="Proteomes" id="UP001589755"/>
    </source>
</evidence>
<feature type="region of interest" description="Disordered" evidence="1">
    <location>
        <begin position="387"/>
        <end position="436"/>
    </location>
</feature>
<dbReference type="Proteomes" id="UP001589755">
    <property type="component" value="Unassembled WGS sequence"/>
</dbReference>
<dbReference type="RefSeq" id="WP_261521408.1">
    <property type="nucleotide sequence ID" value="NZ_JAODNW010000018.1"/>
</dbReference>
<keyword evidence="2" id="KW-1133">Transmembrane helix</keyword>
<organism evidence="4 5">
    <name type="scientific">Chelativorans intermedius</name>
    <dbReference type="NCBI Taxonomy" id="515947"/>
    <lineage>
        <taxon>Bacteria</taxon>
        <taxon>Pseudomonadati</taxon>
        <taxon>Pseudomonadota</taxon>
        <taxon>Alphaproteobacteria</taxon>
        <taxon>Hyphomicrobiales</taxon>
        <taxon>Phyllobacteriaceae</taxon>
        <taxon>Chelativorans</taxon>
    </lineage>
</organism>
<keyword evidence="5" id="KW-1185">Reference proteome</keyword>
<evidence type="ECO:0000259" key="3">
    <source>
        <dbReference type="Pfam" id="PF01757"/>
    </source>
</evidence>
<feature type="transmembrane region" description="Helical" evidence="2">
    <location>
        <begin position="88"/>
        <end position="109"/>
    </location>
</feature>
<keyword evidence="4" id="KW-0808">Transferase</keyword>
<comment type="caution">
    <text evidence="4">The sequence shown here is derived from an EMBL/GenBank/DDBJ whole genome shotgun (WGS) entry which is preliminary data.</text>
</comment>
<keyword evidence="4" id="KW-0012">Acyltransferase</keyword>
<dbReference type="Pfam" id="PF01757">
    <property type="entry name" value="Acyl_transf_3"/>
    <property type="match status" value="1"/>
</dbReference>
<feature type="transmembrane region" description="Helical" evidence="2">
    <location>
        <begin position="352"/>
        <end position="373"/>
    </location>
</feature>
<accession>A0ABV6D6B0</accession>
<proteinExistence type="predicted"/>
<dbReference type="EMBL" id="JBHLXD010000009">
    <property type="protein sequence ID" value="MFC0208180.1"/>
    <property type="molecule type" value="Genomic_DNA"/>
</dbReference>
<keyword evidence="2" id="KW-0472">Membrane</keyword>
<feature type="transmembrane region" description="Helical" evidence="2">
    <location>
        <begin position="166"/>
        <end position="187"/>
    </location>
</feature>
<feature type="transmembrane region" description="Helical" evidence="2">
    <location>
        <begin position="318"/>
        <end position="340"/>
    </location>
</feature>
<reference evidence="4 5" key="1">
    <citation type="submission" date="2024-09" db="EMBL/GenBank/DDBJ databases">
        <authorList>
            <person name="Sun Q."/>
            <person name="Mori K."/>
        </authorList>
    </citation>
    <scope>NUCLEOTIDE SEQUENCE [LARGE SCALE GENOMIC DNA]</scope>
    <source>
        <strain evidence="4 5">CCM 8543</strain>
    </source>
</reference>
<dbReference type="PANTHER" id="PTHR23028:SF53">
    <property type="entry name" value="ACYL_TRANSF_3 DOMAIN-CONTAINING PROTEIN"/>
    <property type="match status" value="1"/>
</dbReference>
<gene>
    <name evidence="4" type="ORF">ACFFJ2_07180</name>
</gene>
<dbReference type="PANTHER" id="PTHR23028">
    <property type="entry name" value="ACETYLTRANSFERASE"/>
    <property type="match status" value="1"/>
</dbReference>
<dbReference type="GO" id="GO:0016746">
    <property type="term" value="F:acyltransferase activity"/>
    <property type="evidence" value="ECO:0007669"/>
    <property type="project" value="UniProtKB-KW"/>
</dbReference>
<feature type="transmembrane region" description="Helical" evidence="2">
    <location>
        <begin position="140"/>
        <end position="159"/>
    </location>
</feature>
<protein>
    <submittedName>
        <fullName evidence="4">Acyltransferase family protein</fullName>
        <ecNumber evidence="4">2.3.-.-</ecNumber>
    </submittedName>
</protein>
<evidence type="ECO:0000256" key="1">
    <source>
        <dbReference type="SAM" id="MobiDB-lite"/>
    </source>
</evidence>
<evidence type="ECO:0000256" key="2">
    <source>
        <dbReference type="SAM" id="Phobius"/>
    </source>
</evidence>
<name>A0ABV6D6B0_9HYPH</name>
<feature type="transmembrane region" description="Helical" evidence="2">
    <location>
        <begin position="234"/>
        <end position="252"/>
    </location>
</feature>
<feature type="transmembrane region" description="Helical" evidence="2">
    <location>
        <begin position="279"/>
        <end position="297"/>
    </location>
</feature>
<dbReference type="InterPro" id="IPR002656">
    <property type="entry name" value="Acyl_transf_3_dom"/>
</dbReference>
<evidence type="ECO:0000313" key="4">
    <source>
        <dbReference type="EMBL" id="MFC0208180.1"/>
    </source>
</evidence>